<feature type="transmembrane region" description="Helical" evidence="1">
    <location>
        <begin position="172"/>
        <end position="188"/>
    </location>
</feature>
<comment type="caution">
    <text evidence="3">The sequence shown here is derived from an EMBL/GenBank/DDBJ whole genome shotgun (WGS) entry which is preliminary data.</text>
</comment>
<feature type="transmembrane region" description="Helical" evidence="1">
    <location>
        <begin position="260"/>
        <end position="280"/>
    </location>
</feature>
<dbReference type="Proteomes" id="UP000252585">
    <property type="component" value="Unassembled WGS sequence"/>
</dbReference>
<keyword evidence="4" id="KW-1185">Reference proteome</keyword>
<evidence type="ECO:0000259" key="2">
    <source>
        <dbReference type="Pfam" id="PF02517"/>
    </source>
</evidence>
<evidence type="ECO:0000256" key="1">
    <source>
        <dbReference type="SAM" id="Phobius"/>
    </source>
</evidence>
<dbReference type="GO" id="GO:0080120">
    <property type="term" value="P:CAAX-box protein maturation"/>
    <property type="evidence" value="ECO:0007669"/>
    <property type="project" value="UniProtKB-ARBA"/>
</dbReference>
<keyword evidence="1" id="KW-0812">Transmembrane</keyword>
<dbReference type="EMBL" id="QPJJ01000003">
    <property type="protein sequence ID" value="RCW74957.1"/>
    <property type="molecule type" value="Genomic_DNA"/>
</dbReference>
<keyword evidence="1" id="KW-1133">Transmembrane helix</keyword>
<protein>
    <recommendedName>
        <fullName evidence="2">CAAX prenyl protease 2/Lysostaphin resistance protein A-like domain-containing protein</fullName>
    </recommendedName>
</protein>
<feature type="transmembrane region" description="Helical" evidence="1">
    <location>
        <begin position="57"/>
        <end position="78"/>
    </location>
</feature>
<dbReference type="GO" id="GO:0004175">
    <property type="term" value="F:endopeptidase activity"/>
    <property type="evidence" value="ECO:0007669"/>
    <property type="project" value="UniProtKB-ARBA"/>
</dbReference>
<reference evidence="3 4" key="1">
    <citation type="submission" date="2018-07" db="EMBL/GenBank/DDBJ databases">
        <title>Genomic Encyclopedia of Type Strains, Phase IV (KMG-IV): sequencing the most valuable type-strain genomes for metagenomic binning, comparative biology and taxonomic classification.</title>
        <authorList>
            <person name="Goeker M."/>
        </authorList>
    </citation>
    <scope>NUCLEOTIDE SEQUENCE [LARGE SCALE GENOMIC DNA]</scope>
    <source>
        <strain evidence="3 4">DSM 27696</strain>
    </source>
</reference>
<feature type="transmembrane region" description="Helical" evidence="1">
    <location>
        <begin position="219"/>
        <end position="240"/>
    </location>
</feature>
<evidence type="ECO:0000313" key="3">
    <source>
        <dbReference type="EMBL" id="RCW74957.1"/>
    </source>
</evidence>
<feature type="transmembrane region" description="Helical" evidence="1">
    <location>
        <begin position="194"/>
        <end position="212"/>
    </location>
</feature>
<dbReference type="Pfam" id="PF02517">
    <property type="entry name" value="Rce1-like"/>
    <property type="match status" value="1"/>
</dbReference>
<dbReference type="OrthoDB" id="2806188at2"/>
<keyword evidence="1" id="KW-0472">Membrane</keyword>
<dbReference type="AlphaFoldDB" id="A0A368Y803"/>
<proteinExistence type="predicted"/>
<name>A0A368Y803_9BACI</name>
<evidence type="ECO:0000313" key="4">
    <source>
        <dbReference type="Proteomes" id="UP000252585"/>
    </source>
</evidence>
<feature type="transmembrane region" description="Helical" evidence="1">
    <location>
        <begin position="17"/>
        <end position="37"/>
    </location>
</feature>
<dbReference type="InterPro" id="IPR003675">
    <property type="entry name" value="Rce1/LyrA-like_dom"/>
</dbReference>
<accession>A0A368Y803</accession>
<feature type="transmembrane region" description="Helical" evidence="1">
    <location>
        <begin position="131"/>
        <end position="151"/>
    </location>
</feature>
<organism evidence="3 4">
    <name type="scientific">Saliterribacillus persicus</name>
    <dbReference type="NCBI Taxonomy" id="930114"/>
    <lineage>
        <taxon>Bacteria</taxon>
        <taxon>Bacillati</taxon>
        <taxon>Bacillota</taxon>
        <taxon>Bacilli</taxon>
        <taxon>Bacillales</taxon>
        <taxon>Bacillaceae</taxon>
        <taxon>Saliterribacillus</taxon>
    </lineage>
</organism>
<feature type="domain" description="CAAX prenyl protease 2/Lysostaphin resistance protein A-like" evidence="2">
    <location>
        <begin position="136"/>
        <end position="233"/>
    </location>
</feature>
<sequence length="289" mass="32940">MIDFFHPHVGRNKHRHYILTLFFIIFILFVGSFGFVLLDDLLKGAAKNSSYQAIAELISIGIYSLLTILTLFIAANWIHKRPFRTFITAAPKFRWKLTFLGAGLVSASIIFTFSIAMLFTPENFIFNPVSIRVFLSFFFIAILTIPIFAFVEDIFFRGFLLQWVGKFFKRPLFTIIITGIIFGSAHFANPEMDMNPVVVGLGYLLFGMLYGYTVQITNGIEFVFGVHTANNLLLAFFFSYEENGMGTDLSVWTMEYSNATFLITLFGMNLLWYVALLVIAKKRGSALFE</sequence>
<feature type="transmembrane region" description="Helical" evidence="1">
    <location>
        <begin position="99"/>
        <end position="119"/>
    </location>
</feature>
<gene>
    <name evidence="3" type="ORF">DFR57_103254</name>
</gene>
<dbReference type="RefSeq" id="WP_114352058.1">
    <property type="nucleotide sequence ID" value="NZ_QPJJ01000003.1"/>
</dbReference>